<dbReference type="Pfam" id="PF08002">
    <property type="entry name" value="DUF1697"/>
    <property type="match status" value="1"/>
</dbReference>
<dbReference type="Gene3D" id="3.30.70.1280">
    <property type="entry name" value="SP0830-like domains"/>
    <property type="match status" value="1"/>
</dbReference>
<gene>
    <name evidence="1" type="ORF">SDC9_126150</name>
</gene>
<organism evidence="1">
    <name type="scientific">bioreactor metagenome</name>
    <dbReference type="NCBI Taxonomy" id="1076179"/>
    <lineage>
        <taxon>unclassified sequences</taxon>
        <taxon>metagenomes</taxon>
        <taxon>ecological metagenomes</taxon>
    </lineage>
</organism>
<evidence type="ECO:0008006" key="2">
    <source>
        <dbReference type="Google" id="ProtNLM"/>
    </source>
</evidence>
<name>A0A645CQE4_9ZZZZ</name>
<dbReference type="PANTHER" id="PTHR36439">
    <property type="entry name" value="BLL4334 PROTEIN"/>
    <property type="match status" value="1"/>
</dbReference>
<dbReference type="InterPro" id="IPR012545">
    <property type="entry name" value="DUF1697"/>
</dbReference>
<dbReference type="PIRSF" id="PIRSF008502">
    <property type="entry name" value="UCP008502"/>
    <property type="match status" value="1"/>
</dbReference>
<dbReference type="Gene3D" id="3.30.70.1260">
    <property type="entry name" value="bacterial protein sp0830 like"/>
    <property type="match status" value="1"/>
</dbReference>
<dbReference type="AlphaFoldDB" id="A0A645CQE4"/>
<dbReference type="PANTHER" id="PTHR36439:SF1">
    <property type="entry name" value="DUF1697 DOMAIN-CONTAINING PROTEIN"/>
    <property type="match status" value="1"/>
</dbReference>
<reference evidence="1" key="1">
    <citation type="submission" date="2019-08" db="EMBL/GenBank/DDBJ databases">
        <authorList>
            <person name="Kucharzyk K."/>
            <person name="Murdoch R.W."/>
            <person name="Higgins S."/>
            <person name="Loffler F."/>
        </authorList>
    </citation>
    <scope>NUCLEOTIDE SEQUENCE</scope>
</reference>
<protein>
    <recommendedName>
        <fullName evidence="2">DUF1697 domain-containing protein</fullName>
    </recommendedName>
</protein>
<evidence type="ECO:0000313" key="1">
    <source>
        <dbReference type="EMBL" id="MPM79119.1"/>
    </source>
</evidence>
<dbReference type="SUPFAM" id="SSF160379">
    <property type="entry name" value="SP0830-like"/>
    <property type="match status" value="1"/>
</dbReference>
<sequence>MIYVGLLRGINVGGNNKVEMKKLKTTFESLGFTNVITHINSGNIIFESNSIQQGNITAKIEKAIKNDFQLDLNVLVKDINSIVRIFENLPATWVKDKTMRTDVMFLWEKFDFPEVIEKLRTNPVDNIKYVPGALLWNVEGENYSKSGMLNLMGTDLYRNMTIRNVNTFRKIHQIMMDLNNR</sequence>
<dbReference type="EMBL" id="VSSQ01029126">
    <property type="protein sequence ID" value="MPM79119.1"/>
    <property type="molecule type" value="Genomic_DNA"/>
</dbReference>
<comment type="caution">
    <text evidence="1">The sequence shown here is derived from an EMBL/GenBank/DDBJ whole genome shotgun (WGS) entry which is preliminary data.</text>
</comment>
<accession>A0A645CQE4</accession>
<proteinExistence type="predicted"/>